<dbReference type="InterPro" id="IPR027417">
    <property type="entry name" value="P-loop_NTPase"/>
</dbReference>
<dbReference type="EMBL" id="AP025017">
    <property type="protein sequence ID" value="BDA64168.1"/>
    <property type="molecule type" value="Genomic_DNA"/>
</dbReference>
<name>A0ABM7U9W9_9ACTO</name>
<accession>A0ABM7U9W9</accession>
<dbReference type="Proteomes" id="UP000824496">
    <property type="component" value="Chromosome"/>
</dbReference>
<sequence length="438" mass="49744">MLRFLRLENWKSYYEPVEFSMVATRERRHGERLAAMRRSRILPVAAVYGANASGKSTLVDGLEALRNLVLDARPVGGALRMTPHLIKGRQEPTVFTIEFVAPDGSIQEHVFLYEVVADRRRIHRESLVLVKSQSEEVVFEREGDEIELYGDLVENRRAQAYRTVVAPNETFLGVLGVDGDTPVAVARRWFEQCLTIIRPGSEYVHLPARLDADEMFAQAMNEGLTRADTGISRLDLEDMRVNALSLKAEQIDALIEMLQDEGGTVVIGTGDRDWALLSLSEEGEPMARRLVTLHEVETGPGEEERASFRLHLREESDGTQRFMNLLPVLFQLRKEDARGVFVIDELENSMHPRLTQEFIRSFLDGLDAHDRRQLIFTTHEIQLMRSDLLRRDEIWVADKVDGDSRLTRVSDFAGIGVRKDADLLSFYMSGRIGGVPRI</sequence>
<protein>
    <submittedName>
        <fullName evidence="2">Transporter</fullName>
    </submittedName>
</protein>
<dbReference type="PANTHER" id="PTHR40396:SF1">
    <property type="entry name" value="ATPASE AAA-TYPE CORE DOMAIN-CONTAINING PROTEIN"/>
    <property type="match status" value="1"/>
</dbReference>
<keyword evidence="3" id="KW-1185">Reference proteome</keyword>
<dbReference type="Pfam" id="PF13304">
    <property type="entry name" value="AAA_21"/>
    <property type="match status" value="1"/>
</dbReference>
<proteinExistence type="predicted"/>
<reference evidence="2 3" key="1">
    <citation type="submission" date="2021-08" db="EMBL/GenBank/DDBJ databases">
        <title>Whole genome sequence of novel Actinomyces species strain MAS-1.</title>
        <authorList>
            <person name="Saito M."/>
            <person name="Kuwahara N."/>
            <person name="Takizawa T."/>
            <person name="Gotouda H."/>
            <person name="Ochiai T."/>
        </authorList>
    </citation>
    <scope>NUCLEOTIDE SEQUENCE [LARGE SCALE GENOMIC DNA]</scope>
    <source>
        <strain evidence="2 3">MAS-1</strain>
    </source>
</reference>
<evidence type="ECO:0000313" key="3">
    <source>
        <dbReference type="Proteomes" id="UP000824496"/>
    </source>
</evidence>
<dbReference type="InterPro" id="IPR003959">
    <property type="entry name" value="ATPase_AAA_core"/>
</dbReference>
<evidence type="ECO:0000313" key="2">
    <source>
        <dbReference type="EMBL" id="BDA64168.1"/>
    </source>
</evidence>
<gene>
    <name evidence="2" type="ORF">MANAM107_10020</name>
</gene>
<dbReference type="RefSeq" id="WP_223911897.1">
    <property type="nucleotide sequence ID" value="NZ_AP025017.1"/>
</dbReference>
<feature type="domain" description="ATPase AAA-type core" evidence="1">
    <location>
        <begin position="44"/>
        <end position="384"/>
    </location>
</feature>
<dbReference type="SUPFAM" id="SSF52540">
    <property type="entry name" value="P-loop containing nucleoside triphosphate hydrolases"/>
    <property type="match status" value="1"/>
</dbReference>
<evidence type="ECO:0000259" key="1">
    <source>
        <dbReference type="Pfam" id="PF13304"/>
    </source>
</evidence>
<dbReference type="Gene3D" id="3.40.50.300">
    <property type="entry name" value="P-loop containing nucleotide triphosphate hydrolases"/>
    <property type="match status" value="1"/>
</dbReference>
<organism evidence="2 3">
    <name type="scientific">Actinomyces capricornis</name>
    <dbReference type="NCBI Taxonomy" id="2755559"/>
    <lineage>
        <taxon>Bacteria</taxon>
        <taxon>Bacillati</taxon>
        <taxon>Actinomycetota</taxon>
        <taxon>Actinomycetes</taxon>
        <taxon>Actinomycetales</taxon>
        <taxon>Actinomycetaceae</taxon>
        <taxon>Actinomyces</taxon>
    </lineage>
</organism>
<dbReference type="PANTHER" id="PTHR40396">
    <property type="entry name" value="ATPASE-LIKE PROTEIN"/>
    <property type="match status" value="1"/>
</dbReference>